<keyword evidence="3" id="KW-1185">Reference proteome</keyword>
<dbReference type="Proteomes" id="UP000078576">
    <property type="component" value="Unassembled WGS sequence"/>
</dbReference>
<proteinExistence type="predicted"/>
<feature type="compositionally biased region" description="Gly residues" evidence="1">
    <location>
        <begin position="96"/>
        <end position="106"/>
    </location>
</feature>
<dbReference type="AlphaFoldDB" id="A0A194UQT9"/>
<evidence type="ECO:0000313" key="3">
    <source>
        <dbReference type="Proteomes" id="UP000078576"/>
    </source>
</evidence>
<feature type="region of interest" description="Disordered" evidence="1">
    <location>
        <begin position="86"/>
        <end position="107"/>
    </location>
</feature>
<evidence type="ECO:0000313" key="2">
    <source>
        <dbReference type="EMBL" id="KUI54014.1"/>
    </source>
</evidence>
<name>A0A194UQT9_CYTMA</name>
<accession>A0A194UQT9</accession>
<protein>
    <submittedName>
        <fullName evidence="2">Uncharacterized protein</fullName>
    </submittedName>
</protein>
<feature type="compositionally biased region" description="Basic and acidic residues" evidence="1">
    <location>
        <begin position="86"/>
        <end position="95"/>
    </location>
</feature>
<dbReference type="EMBL" id="KN714671">
    <property type="protein sequence ID" value="KUI54014.1"/>
    <property type="molecule type" value="Genomic_DNA"/>
</dbReference>
<sequence>MSSERDKTCWIRTSGFWRVATAHGGRCGWDGTGVEDGVDGLGAHETHEQQGLEDGVGELRGLVEQLGGAGRVCGGELLHGGEDVEELGGRERVEGSGDGVGAGHAGGQLATWWEGRQGAAGG</sequence>
<evidence type="ECO:0000256" key="1">
    <source>
        <dbReference type="SAM" id="MobiDB-lite"/>
    </source>
</evidence>
<organism evidence="2 3">
    <name type="scientific">Cytospora mali</name>
    <name type="common">Apple Valsa canker fungus</name>
    <name type="synonym">Valsa mali</name>
    <dbReference type="NCBI Taxonomy" id="578113"/>
    <lineage>
        <taxon>Eukaryota</taxon>
        <taxon>Fungi</taxon>
        <taxon>Dikarya</taxon>
        <taxon>Ascomycota</taxon>
        <taxon>Pezizomycotina</taxon>
        <taxon>Sordariomycetes</taxon>
        <taxon>Sordariomycetidae</taxon>
        <taxon>Diaporthales</taxon>
        <taxon>Cytosporaceae</taxon>
        <taxon>Cytospora</taxon>
    </lineage>
</organism>
<reference evidence="3" key="1">
    <citation type="submission" date="2014-12" db="EMBL/GenBank/DDBJ databases">
        <title>Genome Sequence of Valsa Canker Pathogens Uncovers a Specific Adaption of Colonization on Woody Bark.</title>
        <authorList>
            <person name="Yin Z."/>
            <person name="Liu H."/>
            <person name="Gao X."/>
            <person name="Li Z."/>
            <person name="Song N."/>
            <person name="Ke X."/>
            <person name="Dai Q."/>
            <person name="Wu Y."/>
            <person name="Sun Y."/>
            <person name="Xu J.-R."/>
            <person name="Kang Z.K."/>
            <person name="Wang L."/>
            <person name="Huang L."/>
        </authorList>
    </citation>
    <scope>NUCLEOTIDE SEQUENCE [LARGE SCALE GENOMIC DNA]</scope>
    <source>
        <strain evidence="3">SXYL134</strain>
    </source>
</reference>
<gene>
    <name evidence="2" type="ORF">VP1G_10623</name>
</gene>